<evidence type="ECO:0000313" key="3">
    <source>
        <dbReference type="Proteomes" id="UP000186758"/>
    </source>
</evidence>
<dbReference type="GO" id="GO:0016651">
    <property type="term" value="F:oxidoreductase activity, acting on NAD(P)H"/>
    <property type="evidence" value="ECO:0007669"/>
    <property type="project" value="UniProtKB-ARBA"/>
</dbReference>
<dbReference type="Pfam" id="PF12682">
    <property type="entry name" value="Flavodoxin_4"/>
    <property type="match status" value="1"/>
</dbReference>
<dbReference type="PANTHER" id="PTHR39201:SF1">
    <property type="entry name" value="FLAVODOXIN-LIKE DOMAIN-CONTAINING PROTEIN"/>
    <property type="match status" value="1"/>
</dbReference>
<feature type="domain" description="Flavodoxin-like" evidence="1">
    <location>
        <begin position="2"/>
        <end position="154"/>
    </location>
</feature>
<comment type="caution">
    <text evidence="2">The sequence shown here is derived from an EMBL/GenBank/DDBJ whole genome shotgun (WGS) entry which is preliminary data.</text>
</comment>
<dbReference type="Proteomes" id="UP000186758">
    <property type="component" value="Unassembled WGS sequence"/>
</dbReference>
<evidence type="ECO:0000313" key="2">
    <source>
        <dbReference type="EMBL" id="OLU46497.1"/>
    </source>
</evidence>
<evidence type="ECO:0000259" key="1">
    <source>
        <dbReference type="Pfam" id="PF12682"/>
    </source>
</evidence>
<dbReference type="AlphaFoldDB" id="A0A1Q9YMJ0"/>
<dbReference type="Gene3D" id="3.40.50.360">
    <property type="match status" value="1"/>
</dbReference>
<reference evidence="2 3" key="1">
    <citation type="submission" date="2016-11" db="EMBL/GenBank/DDBJ databases">
        <title>Description of two novel members of the family Erysipelotrichaceae: Ileibacterium lipovorans gen. nov., sp. nov. and Dubosiella newyorkensis, gen. nov., sp. nov.</title>
        <authorList>
            <person name="Cox L.M."/>
            <person name="Sohn J."/>
            <person name="Tyrrell K.L."/>
            <person name="Citron D.M."/>
            <person name="Lawson P.A."/>
            <person name="Patel N.B."/>
            <person name="Iizumi T."/>
            <person name="Perez-Perez G.I."/>
            <person name="Goldstein E.J."/>
            <person name="Blaser M.J."/>
        </authorList>
    </citation>
    <scope>NUCLEOTIDE SEQUENCE [LARGE SCALE GENOMIC DNA]</scope>
    <source>
        <strain evidence="2 3">NYU-BL-K8</strain>
    </source>
</reference>
<dbReference type="RefSeq" id="WP_075884726.1">
    <property type="nucleotide sequence ID" value="NZ_MPJZ01000029.1"/>
</dbReference>
<gene>
    <name evidence="2" type="ORF">BO223_01915</name>
</gene>
<dbReference type="InterPro" id="IPR029039">
    <property type="entry name" value="Flavoprotein-like_sf"/>
</dbReference>
<sequence>MKALVAYFSPTGTTKGKSMELAADIGGDLFGIRPVQAYSAADLDWTNPHSRSSMEMKGNSSVIPEPAETADLHEYDTLFVGYPIWWNRAPRIIDTFLRMEDLHHVEVIPFATSGGSGIRNSQLELEKAFPDVRFGQRRLLNGYISPSDLEIWADQR</sequence>
<organism evidence="2 3">
    <name type="scientific">Faecalibaculum rodentium</name>
    <dbReference type="NCBI Taxonomy" id="1702221"/>
    <lineage>
        <taxon>Bacteria</taxon>
        <taxon>Bacillati</taxon>
        <taxon>Bacillota</taxon>
        <taxon>Erysipelotrichia</taxon>
        <taxon>Erysipelotrichales</taxon>
        <taxon>Erysipelotrichaceae</taxon>
        <taxon>Faecalibaculum</taxon>
    </lineage>
</organism>
<dbReference type="InterPro" id="IPR008254">
    <property type="entry name" value="Flavodoxin/NO_synth"/>
</dbReference>
<dbReference type="SUPFAM" id="SSF52218">
    <property type="entry name" value="Flavoproteins"/>
    <property type="match status" value="1"/>
</dbReference>
<protein>
    <recommendedName>
        <fullName evidence="1">Flavodoxin-like domain-containing protein</fullName>
    </recommendedName>
</protein>
<dbReference type="PANTHER" id="PTHR39201">
    <property type="entry name" value="EXPORTED PROTEIN-RELATED"/>
    <property type="match status" value="1"/>
</dbReference>
<name>A0A1Q9YMJ0_9FIRM</name>
<proteinExistence type="predicted"/>
<dbReference type="EMBL" id="MPJZ01000029">
    <property type="protein sequence ID" value="OLU46497.1"/>
    <property type="molecule type" value="Genomic_DNA"/>
</dbReference>
<accession>A0A1Q9YMJ0</accession>
<dbReference type="GO" id="GO:0010181">
    <property type="term" value="F:FMN binding"/>
    <property type="evidence" value="ECO:0007669"/>
    <property type="project" value="InterPro"/>
</dbReference>